<name>A0ABM0JDY5_APLCA</name>
<dbReference type="RefSeq" id="XP_005091475.1">
    <property type="nucleotide sequence ID" value="XM_005091418.1"/>
</dbReference>
<feature type="compositionally biased region" description="Low complexity" evidence="1">
    <location>
        <begin position="161"/>
        <end position="184"/>
    </location>
</feature>
<feature type="region of interest" description="Disordered" evidence="1">
    <location>
        <begin position="160"/>
        <end position="197"/>
    </location>
</feature>
<proteinExistence type="predicted"/>
<dbReference type="PANTHER" id="PTHR19303">
    <property type="entry name" value="TRANSPOSON"/>
    <property type="match status" value="1"/>
</dbReference>
<protein>
    <submittedName>
        <fullName evidence="4">Uncharacterized protein LOC101853055</fullName>
    </submittedName>
</protein>
<evidence type="ECO:0000259" key="2">
    <source>
        <dbReference type="Pfam" id="PF03184"/>
    </source>
</evidence>
<sequence length="197" mass="21314">MAGFPEAKFQISPNGWINTDVFMSWLRDCFVPAVAHKRKPVVLFVDGHTSHTSNIEVIDLCIEEQILLYCLKSHASHIIQPLDQSLFGAMKQAWGEQCQKVMNQTGESISVRTFTAALKPVWDATTRPEVAFNGFAKSGIYPYNPERVVHADKLAPSRTFSTAPRAAATAPPPVAVTAPRAAATAPPPAAAPSPPPV</sequence>
<dbReference type="Pfam" id="PF03184">
    <property type="entry name" value="DDE_1"/>
    <property type="match status" value="1"/>
</dbReference>
<dbReference type="Proteomes" id="UP000694888">
    <property type="component" value="Unplaced"/>
</dbReference>
<feature type="domain" description="DDE-1" evidence="2">
    <location>
        <begin position="7"/>
        <end position="111"/>
    </location>
</feature>
<gene>
    <name evidence="4" type="primary">LOC101853055</name>
</gene>
<keyword evidence="3" id="KW-1185">Reference proteome</keyword>
<dbReference type="Gene3D" id="3.30.420.10">
    <property type="entry name" value="Ribonuclease H-like superfamily/Ribonuclease H"/>
    <property type="match status" value="1"/>
</dbReference>
<dbReference type="InterPro" id="IPR004875">
    <property type="entry name" value="DDE_SF_endonuclease_dom"/>
</dbReference>
<dbReference type="InterPro" id="IPR050863">
    <property type="entry name" value="CenT-Element_Derived"/>
</dbReference>
<evidence type="ECO:0000256" key="1">
    <source>
        <dbReference type="SAM" id="MobiDB-lite"/>
    </source>
</evidence>
<organism evidence="3 4">
    <name type="scientific">Aplysia californica</name>
    <name type="common">California sea hare</name>
    <dbReference type="NCBI Taxonomy" id="6500"/>
    <lineage>
        <taxon>Eukaryota</taxon>
        <taxon>Metazoa</taxon>
        <taxon>Spiralia</taxon>
        <taxon>Lophotrochozoa</taxon>
        <taxon>Mollusca</taxon>
        <taxon>Gastropoda</taxon>
        <taxon>Heterobranchia</taxon>
        <taxon>Euthyneura</taxon>
        <taxon>Tectipleura</taxon>
        <taxon>Aplysiida</taxon>
        <taxon>Aplysioidea</taxon>
        <taxon>Aplysiidae</taxon>
        <taxon>Aplysia</taxon>
    </lineage>
</organism>
<dbReference type="GeneID" id="101853055"/>
<accession>A0ABM0JDY5</accession>
<evidence type="ECO:0000313" key="3">
    <source>
        <dbReference type="Proteomes" id="UP000694888"/>
    </source>
</evidence>
<feature type="compositionally biased region" description="Pro residues" evidence="1">
    <location>
        <begin position="185"/>
        <end position="197"/>
    </location>
</feature>
<reference evidence="4" key="1">
    <citation type="submission" date="2025-08" db="UniProtKB">
        <authorList>
            <consortium name="RefSeq"/>
        </authorList>
    </citation>
    <scope>IDENTIFICATION</scope>
</reference>
<dbReference type="InterPro" id="IPR036397">
    <property type="entry name" value="RNaseH_sf"/>
</dbReference>
<evidence type="ECO:0000313" key="4">
    <source>
        <dbReference type="RefSeq" id="XP_005091475.1"/>
    </source>
</evidence>
<dbReference type="PANTHER" id="PTHR19303:SF74">
    <property type="entry name" value="POGO TRANSPOSABLE ELEMENT WITH KRAB DOMAIN"/>
    <property type="match status" value="1"/>
</dbReference>